<dbReference type="SUPFAM" id="SSF69618">
    <property type="entry name" value="HemD-like"/>
    <property type="match status" value="1"/>
</dbReference>
<sequence length="253" mass="26433">MSIPTSVGRPLTGCRIAIADDPSAGTAHGAVASPTPVDLGALLAAAGAEVVRVPSVRADHSVPAGVRRSVHRVATGRIDGVLLFSVEGARSWWRTVERLGLGDAIRARARASRLLLVASGAEAARSLADADIPATTVDGALPDDLARAVVGFFSEQAPMQRTDAGELVVRSGGVLLDERFLPLSAGAAEVLEALFLAEGRVLSREELGRMLAGRRRSARAVEVAVARLREALGDAELVQTVVKRGYRLAVADR</sequence>
<dbReference type="RefSeq" id="WP_247981698.1">
    <property type="nucleotide sequence ID" value="NZ_CP078076.1"/>
</dbReference>
<dbReference type="SMART" id="SM00862">
    <property type="entry name" value="Trans_reg_C"/>
    <property type="match status" value="1"/>
</dbReference>
<evidence type="ECO:0000313" key="4">
    <source>
        <dbReference type="EMBL" id="UPL12153.1"/>
    </source>
</evidence>
<dbReference type="InterPro" id="IPR016032">
    <property type="entry name" value="Sig_transdc_resp-reg_C-effctor"/>
</dbReference>
<evidence type="ECO:0000256" key="2">
    <source>
        <dbReference type="PROSITE-ProRule" id="PRU01091"/>
    </source>
</evidence>
<dbReference type="Proteomes" id="UP000831467">
    <property type="component" value="Chromosome"/>
</dbReference>
<dbReference type="InterPro" id="IPR036388">
    <property type="entry name" value="WH-like_DNA-bd_sf"/>
</dbReference>
<dbReference type="Gene3D" id="3.40.50.10090">
    <property type="match status" value="1"/>
</dbReference>
<evidence type="ECO:0000259" key="3">
    <source>
        <dbReference type="PROSITE" id="PS51755"/>
    </source>
</evidence>
<organism evidence="4 5">
    <name type="scientific">Microbacterium sufflavum</name>
    <dbReference type="NCBI Taxonomy" id="2851649"/>
    <lineage>
        <taxon>Bacteria</taxon>
        <taxon>Bacillati</taxon>
        <taxon>Actinomycetota</taxon>
        <taxon>Actinomycetes</taxon>
        <taxon>Micrococcales</taxon>
        <taxon>Microbacteriaceae</taxon>
        <taxon>Microbacterium</taxon>
    </lineage>
</organism>
<dbReference type="Pfam" id="PF00486">
    <property type="entry name" value="Trans_reg_C"/>
    <property type="match status" value="1"/>
</dbReference>
<keyword evidence="5" id="KW-1185">Reference proteome</keyword>
<reference evidence="4 5" key="1">
    <citation type="submission" date="2021-06" db="EMBL/GenBank/DDBJ databases">
        <title>Genome-based taxonomic framework of Microbacterium strains isolated from marine environment, the description of four new species and reclassification of four preexisting species.</title>
        <authorList>
            <person name="Lee S.D."/>
            <person name="Kim S.-M."/>
            <person name="Byeon Y.-S."/>
            <person name="Yang H.L."/>
            <person name="Kim I.S."/>
        </authorList>
    </citation>
    <scope>NUCLEOTIDE SEQUENCE [LARGE SCALE GENOMIC DNA]</scope>
    <source>
        <strain evidence="4 5">SSW1-51</strain>
    </source>
</reference>
<evidence type="ECO:0000313" key="5">
    <source>
        <dbReference type="Proteomes" id="UP000831467"/>
    </source>
</evidence>
<dbReference type="InterPro" id="IPR001867">
    <property type="entry name" value="OmpR/PhoB-type_DNA-bd"/>
</dbReference>
<dbReference type="InterPro" id="IPR036108">
    <property type="entry name" value="4pyrrol_syn_uPrphyn_synt_sf"/>
</dbReference>
<gene>
    <name evidence="4" type="ORF">KV394_13990</name>
</gene>
<protein>
    <submittedName>
        <fullName evidence="4">Winged helix-turn-helix domain-containing protein</fullName>
    </submittedName>
</protein>
<name>A0ABY4IHC8_9MICO</name>
<feature type="domain" description="OmpR/PhoB-type" evidence="3">
    <location>
        <begin position="156"/>
        <end position="250"/>
    </location>
</feature>
<accession>A0ABY4IHC8</accession>
<dbReference type="Gene3D" id="1.10.10.10">
    <property type="entry name" value="Winged helix-like DNA-binding domain superfamily/Winged helix DNA-binding domain"/>
    <property type="match status" value="1"/>
</dbReference>
<evidence type="ECO:0000256" key="1">
    <source>
        <dbReference type="ARBA" id="ARBA00023125"/>
    </source>
</evidence>
<feature type="DNA-binding region" description="OmpR/PhoB-type" evidence="2">
    <location>
        <begin position="156"/>
        <end position="250"/>
    </location>
</feature>
<dbReference type="CDD" id="cd00383">
    <property type="entry name" value="trans_reg_C"/>
    <property type="match status" value="1"/>
</dbReference>
<dbReference type="EMBL" id="CP078076">
    <property type="protein sequence ID" value="UPL12153.1"/>
    <property type="molecule type" value="Genomic_DNA"/>
</dbReference>
<dbReference type="PROSITE" id="PS51755">
    <property type="entry name" value="OMPR_PHOB"/>
    <property type="match status" value="1"/>
</dbReference>
<proteinExistence type="predicted"/>
<dbReference type="SUPFAM" id="SSF46894">
    <property type="entry name" value="C-terminal effector domain of the bipartite response regulators"/>
    <property type="match status" value="1"/>
</dbReference>
<keyword evidence="1 2" id="KW-0238">DNA-binding</keyword>